<evidence type="ECO:0000313" key="2">
    <source>
        <dbReference type="Proteomes" id="UP000764837"/>
    </source>
</evidence>
<gene>
    <name evidence="1" type="ORF">JOD64_004715</name>
</gene>
<name>A0ABS2M0H1_9ACTN</name>
<accession>A0ABS2M0H1</accession>
<keyword evidence="2" id="KW-1185">Reference proteome</keyword>
<organism evidence="1 2">
    <name type="scientific">Micromonospora luteifusca</name>
    <dbReference type="NCBI Taxonomy" id="709860"/>
    <lineage>
        <taxon>Bacteria</taxon>
        <taxon>Bacillati</taxon>
        <taxon>Actinomycetota</taxon>
        <taxon>Actinomycetes</taxon>
        <taxon>Micromonosporales</taxon>
        <taxon>Micromonosporaceae</taxon>
        <taxon>Micromonospora</taxon>
    </lineage>
</organism>
<evidence type="ECO:0000313" key="1">
    <source>
        <dbReference type="EMBL" id="MBM7493493.1"/>
    </source>
</evidence>
<comment type="caution">
    <text evidence="1">The sequence shown here is derived from an EMBL/GenBank/DDBJ whole genome shotgun (WGS) entry which is preliminary data.</text>
</comment>
<proteinExistence type="predicted"/>
<dbReference type="EMBL" id="JAFBBP010000001">
    <property type="protein sequence ID" value="MBM7493493.1"/>
    <property type="molecule type" value="Genomic_DNA"/>
</dbReference>
<dbReference type="Proteomes" id="UP000764837">
    <property type="component" value="Unassembled WGS sequence"/>
</dbReference>
<protein>
    <submittedName>
        <fullName evidence="1">Uncharacterized protein</fullName>
    </submittedName>
</protein>
<reference evidence="1 2" key="1">
    <citation type="submission" date="2021-01" db="EMBL/GenBank/DDBJ databases">
        <title>Sequencing the genomes of 1000 actinobacteria strains.</title>
        <authorList>
            <person name="Klenk H.-P."/>
        </authorList>
    </citation>
    <scope>NUCLEOTIDE SEQUENCE [LARGE SCALE GENOMIC DNA]</scope>
    <source>
        <strain evidence="1 2">DSM 100204</strain>
    </source>
</reference>
<sequence>MAIVIAAWAMMVPTKVVPVPIVAELPICQKMLQAEAPLIGTTLLSAAVVSEELTWKMNTAAGLPWPLSVNAPVSCPSPTR</sequence>